<evidence type="ECO:0000313" key="8">
    <source>
        <dbReference type="EMBL" id="KAF6037716.1"/>
    </source>
</evidence>
<comment type="caution">
    <text evidence="8">The sequence shown here is derived from an EMBL/GenBank/DDBJ whole genome shotgun (WGS) entry which is preliminary data.</text>
</comment>
<dbReference type="GO" id="GO:0012505">
    <property type="term" value="C:endomembrane system"/>
    <property type="evidence" value="ECO:0007669"/>
    <property type="project" value="TreeGrafter"/>
</dbReference>
<feature type="domain" description="T-SNARE coiled-coil homology" evidence="7">
    <location>
        <begin position="190"/>
        <end position="239"/>
    </location>
</feature>
<name>A0A7J7KK53_BUGNE</name>
<dbReference type="EMBL" id="VXIV02000527">
    <property type="protein sequence ID" value="KAF6037716.1"/>
    <property type="molecule type" value="Genomic_DNA"/>
</dbReference>
<comment type="similarity">
    <text evidence="2">Belongs to the syntaxin family.</text>
</comment>
<dbReference type="Pfam" id="PF05739">
    <property type="entry name" value="SNARE"/>
    <property type="match status" value="1"/>
</dbReference>
<dbReference type="GO" id="GO:0006887">
    <property type="term" value="P:exocytosis"/>
    <property type="evidence" value="ECO:0007669"/>
    <property type="project" value="TreeGrafter"/>
</dbReference>
<dbReference type="InterPro" id="IPR045242">
    <property type="entry name" value="Syntaxin"/>
</dbReference>
<comment type="subcellular location">
    <subcellularLocation>
        <location evidence="1">Membrane</location>
        <topology evidence="1">Single-pass type IV membrane protein</topology>
    </subcellularLocation>
</comment>
<dbReference type="SUPFAM" id="SSF47661">
    <property type="entry name" value="t-snare proteins"/>
    <property type="match status" value="1"/>
</dbReference>
<dbReference type="GO" id="GO:0005886">
    <property type="term" value="C:plasma membrane"/>
    <property type="evidence" value="ECO:0007669"/>
    <property type="project" value="TreeGrafter"/>
</dbReference>
<dbReference type="OrthoDB" id="10255013at2759"/>
<dbReference type="SMART" id="SM00397">
    <property type="entry name" value="t_SNARE"/>
    <property type="match status" value="1"/>
</dbReference>
<keyword evidence="9" id="KW-1185">Reference proteome</keyword>
<keyword evidence="4 6" id="KW-1133">Transmembrane helix</keyword>
<evidence type="ECO:0000256" key="4">
    <source>
        <dbReference type="ARBA" id="ARBA00022989"/>
    </source>
</evidence>
<dbReference type="FunFam" id="1.20.58.70:FF:000011">
    <property type="entry name" value="Syntaxin 4"/>
    <property type="match status" value="1"/>
</dbReference>
<dbReference type="GO" id="GO:0006906">
    <property type="term" value="P:vesicle fusion"/>
    <property type="evidence" value="ECO:0007669"/>
    <property type="project" value="TreeGrafter"/>
</dbReference>
<dbReference type="SMART" id="SM00503">
    <property type="entry name" value="SynN"/>
    <property type="match status" value="1"/>
</dbReference>
<gene>
    <name evidence="8" type="ORF">EB796_003978</name>
</gene>
<organism evidence="8 9">
    <name type="scientific">Bugula neritina</name>
    <name type="common">Brown bryozoan</name>
    <name type="synonym">Sertularia neritina</name>
    <dbReference type="NCBI Taxonomy" id="10212"/>
    <lineage>
        <taxon>Eukaryota</taxon>
        <taxon>Metazoa</taxon>
        <taxon>Spiralia</taxon>
        <taxon>Lophotrochozoa</taxon>
        <taxon>Bryozoa</taxon>
        <taxon>Gymnolaemata</taxon>
        <taxon>Cheilostomatida</taxon>
        <taxon>Flustrina</taxon>
        <taxon>Buguloidea</taxon>
        <taxon>Bugulidae</taxon>
        <taxon>Bugula</taxon>
    </lineage>
</organism>
<dbReference type="CDD" id="cd00179">
    <property type="entry name" value="SynN"/>
    <property type="match status" value="1"/>
</dbReference>
<evidence type="ECO:0000256" key="6">
    <source>
        <dbReference type="SAM" id="Phobius"/>
    </source>
</evidence>
<dbReference type="Gene3D" id="1.20.5.110">
    <property type="match status" value="1"/>
</dbReference>
<dbReference type="PROSITE" id="PS50192">
    <property type="entry name" value="T_SNARE"/>
    <property type="match status" value="1"/>
</dbReference>
<protein>
    <submittedName>
        <fullName evidence="8">Syx1A</fullName>
    </submittedName>
</protein>
<evidence type="ECO:0000256" key="3">
    <source>
        <dbReference type="ARBA" id="ARBA00022692"/>
    </source>
</evidence>
<dbReference type="PANTHER" id="PTHR19957">
    <property type="entry name" value="SYNTAXIN"/>
    <property type="match status" value="1"/>
</dbReference>
<dbReference type="InterPro" id="IPR010989">
    <property type="entry name" value="SNARE"/>
</dbReference>
<reference evidence="8" key="1">
    <citation type="submission" date="2020-06" db="EMBL/GenBank/DDBJ databases">
        <title>Draft genome of Bugula neritina, a colonial animal packing powerful symbionts and potential medicines.</title>
        <authorList>
            <person name="Rayko M."/>
        </authorList>
    </citation>
    <scope>NUCLEOTIDE SEQUENCE [LARGE SCALE GENOMIC DNA]</scope>
    <source>
        <strain evidence="8">Kwan_BN1</strain>
    </source>
</reference>
<dbReference type="InterPro" id="IPR000727">
    <property type="entry name" value="T_SNARE_dom"/>
</dbReference>
<sequence length="289" mass="32759">MTKDRLAALKPLPGEDDCVPEVLPQTNIKVEDDEGHMIDKFFHKVEEVSEQISTIEENVKKVKAKHGEILADPNTDNELKAQLNDLMNGLKKTSNAVRSGLQSMKQELERDEHSFGPDSAGFRIKQTQCNTLTKKFIDAMNEYNEYQVTYRQKCKERIRRQLAITGKDTTDDELEDMIESGDPQIFTQGLENSIRELHEVFVQMAVLVENQGEMIDRIEFNVNKSVDHVVVAKDNARAAVVYQSKARRKKICIISIVVAVIVIILIIIIVPVVVSNINKKDDRNSSNNP</sequence>
<dbReference type="Proteomes" id="UP000593567">
    <property type="component" value="Unassembled WGS sequence"/>
</dbReference>
<keyword evidence="5 6" id="KW-0472">Membrane</keyword>
<dbReference type="GO" id="GO:0005484">
    <property type="term" value="F:SNAP receptor activity"/>
    <property type="evidence" value="ECO:0007669"/>
    <property type="project" value="TreeGrafter"/>
</dbReference>
<dbReference type="PANTHER" id="PTHR19957:SF307">
    <property type="entry name" value="PROTEIN SSO1-RELATED"/>
    <property type="match status" value="1"/>
</dbReference>
<dbReference type="GO" id="GO:0031201">
    <property type="term" value="C:SNARE complex"/>
    <property type="evidence" value="ECO:0007669"/>
    <property type="project" value="TreeGrafter"/>
</dbReference>
<keyword evidence="3 6" id="KW-0812">Transmembrane</keyword>
<dbReference type="GO" id="GO:0006886">
    <property type="term" value="P:intracellular protein transport"/>
    <property type="evidence" value="ECO:0007669"/>
    <property type="project" value="TreeGrafter"/>
</dbReference>
<dbReference type="Pfam" id="PF00804">
    <property type="entry name" value="Syntaxin"/>
    <property type="match status" value="1"/>
</dbReference>
<evidence type="ECO:0000256" key="5">
    <source>
        <dbReference type="ARBA" id="ARBA00023136"/>
    </source>
</evidence>
<feature type="transmembrane region" description="Helical" evidence="6">
    <location>
        <begin position="251"/>
        <end position="274"/>
    </location>
</feature>
<dbReference type="GO" id="GO:0000149">
    <property type="term" value="F:SNARE binding"/>
    <property type="evidence" value="ECO:0007669"/>
    <property type="project" value="TreeGrafter"/>
</dbReference>
<evidence type="ECO:0000256" key="2">
    <source>
        <dbReference type="ARBA" id="ARBA00009063"/>
    </source>
</evidence>
<accession>A0A7J7KK53</accession>
<dbReference type="InterPro" id="IPR006011">
    <property type="entry name" value="Syntaxin_N"/>
</dbReference>
<proteinExistence type="inferred from homology"/>
<evidence type="ECO:0000313" key="9">
    <source>
        <dbReference type="Proteomes" id="UP000593567"/>
    </source>
</evidence>
<evidence type="ECO:0000256" key="1">
    <source>
        <dbReference type="ARBA" id="ARBA00004211"/>
    </source>
</evidence>
<dbReference type="Gene3D" id="1.20.58.70">
    <property type="match status" value="1"/>
</dbReference>
<evidence type="ECO:0000259" key="7">
    <source>
        <dbReference type="PROSITE" id="PS50192"/>
    </source>
</evidence>
<dbReference type="AlphaFoldDB" id="A0A7J7KK53"/>
<dbReference type="GO" id="GO:0048278">
    <property type="term" value="P:vesicle docking"/>
    <property type="evidence" value="ECO:0007669"/>
    <property type="project" value="TreeGrafter"/>
</dbReference>